<comment type="similarity">
    <text evidence="4">Belongs to the HARBI1 family.</text>
</comment>
<evidence type="ECO:0000256" key="10">
    <source>
        <dbReference type="ARBA" id="ARBA00023242"/>
    </source>
</evidence>
<accession>A0A8B8D5C7</accession>
<dbReference type="InterPro" id="IPR026103">
    <property type="entry name" value="HARBI1_animal"/>
</dbReference>
<evidence type="ECO:0000256" key="4">
    <source>
        <dbReference type="ARBA" id="ARBA00006958"/>
    </source>
</evidence>
<gene>
    <name evidence="15 16" type="primary">LOC111123771</name>
</gene>
<dbReference type="InterPro" id="IPR045249">
    <property type="entry name" value="HARBI1-like"/>
</dbReference>
<sequence>MWGLIHGISKASVCTSMDAVLSSICQRLNNIHFPTTAEDMQKTMVDFFKMARVPNVLGAVDGTLIKILVPSKNEQSYVCRKGFHALNVQAVADSSLRFTDLVCKWPGAVHDSFIFNESGLNTYLSGVCNGWLLGDSGYPLKPYLMTPISNPQSQAECNYNSAHCRTRVVVERAFGVLKSRFRCLHPTGGVLPFALPKSLKAIVACFKLHNKCISDGVPNPDIEFEEAVNDINVNADLPPNPAGHQIRQRLVQRFQ</sequence>
<feature type="domain" description="DDE Tnp4" evidence="13">
    <location>
        <begin position="60"/>
        <end position="210"/>
    </location>
</feature>
<dbReference type="RefSeq" id="XP_022322042.1">
    <property type="nucleotide sequence ID" value="XM_022466334.1"/>
</dbReference>
<dbReference type="PRINTS" id="PR02086">
    <property type="entry name" value="PUTNUCHARBI1"/>
</dbReference>
<dbReference type="Proteomes" id="UP000694844">
    <property type="component" value="Chromosome 3"/>
</dbReference>
<dbReference type="GO" id="GO:0046872">
    <property type="term" value="F:metal ion binding"/>
    <property type="evidence" value="ECO:0007669"/>
    <property type="project" value="UniProtKB-KW"/>
</dbReference>
<evidence type="ECO:0000256" key="2">
    <source>
        <dbReference type="ARBA" id="ARBA00004123"/>
    </source>
</evidence>
<evidence type="ECO:0000313" key="15">
    <source>
        <dbReference type="RefSeq" id="XP_022322041.1"/>
    </source>
</evidence>
<dbReference type="GO" id="GO:0005634">
    <property type="term" value="C:nucleus"/>
    <property type="evidence" value="ECO:0007669"/>
    <property type="project" value="UniProtKB-SubCell"/>
</dbReference>
<comment type="function">
    <text evidence="12">Transposase-derived protein that may have nuclease activity. Does not have transposase activity.</text>
</comment>
<name>A0A8B8D5C7_CRAVI</name>
<keyword evidence="14" id="KW-1185">Reference proteome</keyword>
<evidence type="ECO:0000259" key="13">
    <source>
        <dbReference type="Pfam" id="PF13359"/>
    </source>
</evidence>
<dbReference type="RefSeq" id="XP_022322041.1">
    <property type="nucleotide sequence ID" value="XM_022466333.1"/>
</dbReference>
<evidence type="ECO:0000256" key="5">
    <source>
        <dbReference type="ARBA" id="ARBA00015519"/>
    </source>
</evidence>
<dbReference type="InterPro" id="IPR027806">
    <property type="entry name" value="HARBI1_dom"/>
</dbReference>
<evidence type="ECO:0000256" key="11">
    <source>
        <dbReference type="ARBA" id="ARBA00030126"/>
    </source>
</evidence>
<dbReference type="Pfam" id="PF13359">
    <property type="entry name" value="DDE_Tnp_4"/>
    <property type="match status" value="1"/>
</dbReference>
<dbReference type="KEGG" id="cvn:111123771"/>
<dbReference type="OrthoDB" id="6134113at2759"/>
<keyword evidence="7" id="KW-0540">Nuclease</keyword>
<keyword evidence="6" id="KW-0963">Cytoplasm</keyword>
<evidence type="ECO:0000256" key="9">
    <source>
        <dbReference type="ARBA" id="ARBA00022801"/>
    </source>
</evidence>
<evidence type="ECO:0000313" key="16">
    <source>
        <dbReference type="RefSeq" id="XP_022322042.1"/>
    </source>
</evidence>
<protein>
    <recommendedName>
        <fullName evidence="5">Putative nuclease HARBI1</fullName>
    </recommendedName>
    <alternativeName>
        <fullName evidence="11">Harbinger transposase-derived nuclease</fullName>
    </alternativeName>
</protein>
<organism evidence="14 15">
    <name type="scientific">Crassostrea virginica</name>
    <name type="common">Eastern oyster</name>
    <dbReference type="NCBI Taxonomy" id="6565"/>
    <lineage>
        <taxon>Eukaryota</taxon>
        <taxon>Metazoa</taxon>
        <taxon>Spiralia</taxon>
        <taxon>Lophotrochozoa</taxon>
        <taxon>Mollusca</taxon>
        <taxon>Bivalvia</taxon>
        <taxon>Autobranchia</taxon>
        <taxon>Pteriomorphia</taxon>
        <taxon>Ostreida</taxon>
        <taxon>Ostreoidea</taxon>
        <taxon>Ostreidae</taxon>
        <taxon>Crassostrea</taxon>
    </lineage>
</organism>
<dbReference type="AlphaFoldDB" id="A0A8B8D5C7"/>
<reference evidence="15 16" key="1">
    <citation type="submission" date="2025-04" db="UniProtKB">
        <authorList>
            <consortium name="RefSeq"/>
        </authorList>
    </citation>
    <scope>IDENTIFICATION</scope>
    <source>
        <tissue evidence="15 16">Whole sample</tissue>
    </source>
</reference>
<evidence type="ECO:0000256" key="1">
    <source>
        <dbReference type="ARBA" id="ARBA00001968"/>
    </source>
</evidence>
<keyword evidence="8" id="KW-0479">Metal-binding</keyword>
<proteinExistence type="inferred from homology"/>
<evidence type="ECO:0000256" key="7">
    <source>
        <dbReference type="ARBA" id="ARBA00022722"/>
    </source>
</evidence>
<keyword evidence="9" id="KW-0378">Hydrolase</keyword>
<dbReference type="GO" id="GO:0016787">
    <property type="term" value="F:hydrolase activity"/>
    <property type="evidence" value="ECO:0007669"/>
    <property type="project" value="UniProtKB-KW"/>
</dbReference>
<evidence type="ECO:0000256" key="3">
    <source>
        <dbReference type="ARBA" id="ARBA00004496"/>
    </source>
</evidence>
<comment type="cofactor">
    <cofactor evidence="1">
        <name>a divalent metal cation</name>
        <dbReference type="ChEBI" id="CHEBI:60240"/>
    </cofactor>
</comment>
<dbReference type="GO" id="GO:0005737">
    <property type="term" value="C:cytoplasm"/>
    <property type="evidence" value="ECO:0007669"/>
    <property type="project" value="UniProtKB-SubCell"/>
</dbReference>
<dbReference type="PANTHER" id="PTHR22930:SF227">
    <property type="entry name" value="DDE TNP4 DOMAIN-CONTAINING PROTEIN"/>
    <property type="match status" value="1"/>
</dbReference>
<keyword evidence="10" id="KW-0539">Nucleus</keyword>
<evidence type="ECO:0000256" key="12">
    <source>
        <dbReference type="ARBA" id="ARBA00045850"/>
    </source>
</evidence>
<dbReference type="GO" id="GO:0004518">
    <property type="term" value="F:nuclease activity"/>
    <property type="evidence" value="ECO:0007669"/>
    <property type="project" value="UniProtKB-KW"/>
</dbReference>
<dbReference type="PANTHER" id="PTHR22930">
    <property type="match status" value="1"/>
</dbReference>
<evidence type="ECO:0000313" key="14">
    <source>
        <dbReference type="Proteomes" id="UP000694844"/>
    </source>
</evidence>
<dbReference type="GeneID" id="111123771"/>
<evidence type="ECO:0000256" key="8">
    <source>
        <dbReference type="ARBA" id="ARBA00022723"/>
    </source>
</evidence>
<comment type="subcellular location">
    <subcellularLocation>
        <location evidence="3">Cytoplasm</location>
    </subcellularLocation>
    <subcellularLocation>
        <location evidence="2">Nucleus</location>
    </subcellularLocation>
</comment>
<evidence type="ECO:0000256" key="6">
    <source>
        <dbReference type="ARBA" id="ARBA00022490"/>
    </source>
</evidence>